<reference evidence="3 4" key="1">
    <citation type="submission" date="2018-03" db="EMBL/GenBank/DDBJ databases">
        <title>Genomic Encyclopedia of Archaeal and Bacterial Type Strains, Phase II (KMG-II): from individual species to whole genera.</title>
        <authorList>
            <person name="Goeker M."/>
        </authorList>
    </citation>
    <scope>NUCLEOTIDE SEQUENCE [LARGE SCALE GENOMIC DNA]</scope>
    <source>
        <strain evidence="3 4">ATCC BAA-1496</strain>
    </source>
</reference>
<gene>
    <name evidence="3" type="ORF">BCF74_11230</name>
</gene>
<sequence length="129" mass="14088">MTDTRNAQQEKEYVVLIVGNTDRWWTTMSPQERADGYAVYGRFAQQLAERGHTVTGGAELHGTATARSIRLGGGPVTDGPFAESAEQVGGYFQVRTSDLDDLLDCCQPLAELGDGIEVRPVVTDADRRQ</sequence>
<feature type="domain" description="YCII-related" evidence="2">
    <location>
        <begin position="17"/>
        <end position="122"/>
    </location>
</feature>
<comment type="similarity">
    <text evidence="1">Belongs to the YciI family.</text>
</comment>
<dbReference type="EMBL" id="PVTI01000012">
    <property type="protein sequence ID" value="PRY58213.1"/>
    <property type="molecule type" value="Genomic_DNA"/>
</dbReference>
<dbReference type="Proteomes" id="UP000237822">
    <property type="component" value="Unassembled WGS sequence"/>
</dbReference>
<evidence type="ECO:0000313" key="3">
    <source>
        <dbReference type="EMBL" id="PRY58213.1"/>
    </source>
</evidence>
<comment type="caution">
    <text evidence="3">The sequence shown here is derived from an EMBL/GenBank/DDBJ whole genome shotgun (WGS) entry which is preliminary data.</text>
</comment>
<dbReference type="InterPro" id="IPR011008">
    <property type="entry name" value="Dimeric_a/b-barrel"/>
</dbReference>
<dbReference type="Gene3D" id="3.30.70.1060">
    <property type="entry name" value="Dimeric alpha+beta barrel"/>
    <property type="match status" value="1"/>
</dbReference>
<dbReference type="OrthoDB" id="668782at2"/>
<dbReference type="SUPFAM" id="SSF54909">
    <property type="entry name" value="Dimeric alpha+beta barrel"/>
    <property type="match status" value="1"/>
</dbReference>
<evidence type="ECO:0000313" key="4">
    <source>
        <dbReference type="Proteomes" id="UP000237822"/>
    </source>
</evidence>
<proteinExistence type="inferred from homology"/>
<protein>
    <recommendedName>
        <fullName evidence="2">YCII-related domain-containing protein</fullName>
    </recommendedName>
</protein>
<accession>A0A2T0UJV2</accession>
<dbReference type="PANTHER" id="PTHR35174:SF3">
    <property type="entry name" value="BLL7171 PROTEIN"/>
    <property type="match status" value="1"/>
</dbReference>
<organism evidence="3 4">
    <name type="scientific">Knoellia remsis</name>
    <dbReference type="NCBI Taxonomy" id="407159"/>
    <lineage>
        <taxon>Bacteria</taxon>
        <taxon>Bacillati</taxon>
        <taxon>Actinomycetota</taxon>
        <taxon>Actinomycetes</taxon>
        <taxon>Micrococcales</taxon>
        <taxon>Intrasporangiaceae</taxon>
        <taxon>Knoellia</taxon>
    </lineage>
</organism>
<dbReference type="PANTHER" id="PTHR35174">
    <property type="entry name" value="BLL7171 PROTEIN-RELATED"/>
    <property type="match status" value="1"/>
</dbReference>
<evidence type="ECO:0000256" key="1">
    <source>
        <dbReference type="ARBA" id="ARBA00007689"/>
    </source>
</evidence>
<evidence type="ECO:0000259" key="2">
    <source>
        <dbReference type="Pfam" id="PF03795"/>
    </source>
</evidence>
<name>A0A2T0UJV2_9MICO</name>
<dbReference type="RefSeq" id="WP_106297550.1">
    <property type="nucleotide sequence ID" value="NZ_PVTI01000012.1"/>
</dbReference>
<keyword evidence="4" id="KW-1185">Reference proteome</keyword>
<dbReference type="Pfam" id="PF03795">
    <property type="entry name" value="YCII"/>
    <property type="match status" value="1"/>
</dbReference>
<dbReference type="InterPro" id="IPR005545">
    <property type="entry name" value="YCII"/>
</dbReference>
<dbReference type="AlphaFoldDB" id="A0A2T0UJV2"/>